<feature type="domain" description="SCP" evidence="2">
    <location>
        <begin position="100"/>
        <end position="253"/>
    </location>
</feature>
<dbReference type="CDD" id="cd05380">
    <property type="entry name" value="CAP_euk"/>
    <property type="match status" value="1"/>
</dbReference>
<sequence>MRTSAIILLSSAAAAIAGPALNKRVYETKWTTVYEEVTVTAGQEPVAPTPAPVYAPAVPVGEVVTITKGPDVGAPKPKPSEVVNAPAPAQPAPVYVPNGSMKDAALYHHNIHRSNHSAPAMTWNDKIAASAQEAADSCVFKHQMDINGGGYGQNLAMWGTSNNAGALGEDGAIARAASNMWYGGEFASYASFFGKEPSMSNFGDWGHLSQLLWADSTGLGCAVKLCKKGSPMSASMDAWYMVCNYYPAGNVGGRYAANVKAPLGKAPVIA</sequence>
<dbReference type="SMART" id="SM00198">
    <property type="entry name" value="SCP"/>
    <property type="match status" value="1"/>
</dbReference>
<dbReference type="PANTHER" id="PTHR10334">
    <property type="entry name" value="CYSTEINE-RICH SECRETORY PROTEIN-RELATED"/>
    <property type="match status" value="1"/>
</dbReference>
<name>A0A136J9V9_9PEZI</name>
<dbReference type="Gene3D" id="3.40.33.10">
    <property type="entry name" value="CAP"/>
    <property type="match status" value="1"/>
</dbReference>
<dbReference type="AlphaFoldDB" id="A0A136J9V9"/>
<accession>A0A136J9V9</accession>
<dbReference type="InterPro" id="IPR001283">
    <property type="entry name" value="CRISP-related"/>
</dbReference>
<dbReference type="OrthoDB" id="337038at2759"/>
<evidence type="ECO:0000313" key="3">
    <source>
        <dbReference type="EMBL" id="KXJ93838.1"/>
    </source>
</evidence>
<feature type="chain" id="PRO_5007293585" evidence="1">
    <location>
        <begin position="18"/>
        <end position="270"/>
    </location>
</feature>
<dbReference type="EMBL" id="KQ964247">
    <property type="protein sequence ID" value="KXJ93838.1"/>
    <property type="molecule type" value="Genomic_DNA"/>
</dbReference>
<feature type="signal peptide" evidence="1">
    <location>
        <begin position="1"/>
        <end position="17"/>
    </location>
</feature>
<dbReference type="InterPro" id="IPR014044">
    <property type="entry name" value="CAP_dom"/>
</dbReference>
<keyword evidence="1" id="KW-0732">Signal</keyword>
<dbReference type="InParanoid" id="A0A136J9V9"/>
<dbReference type="Proteomes" id="UP000070501">
    <property type="component" value="Unassembled WGS sequence"/>
</dbReference>
<proteinExistence type="predicted"/>
<gene>
    <name evidence="3" type="ORF">Micbo1qcDRAFT_39434</name>
</gene>
<protein>
    <submittedName>
        <fullName evidence="3">CAP domain-containing protein</fullName>
    </submittedName>
</protein>
<dbReference type="Pfam" id="PF00188">
    <property type="entry name" value="CAP"/>
    <property type="match status" value="1"/>
</dbReference>
<dbReference type="FunFam" id="3.40.33.10:FF:000018">
    <property type="entry name" value="SCP-like extracellular protein, putative"/>
    <property type="match status" value="1"/>
</dbReference>
<dbReference type="SUPFAM" id="SSF55797">
    <property type="entry name" value="PR-1-like"/>
    <property type="match status" value="1"/>
</dbReference>
<evidence type="ECO:0000313" key="4">
    <source>
        <dbReference type="Proteomes" id="UP000070501"/>
    </source>
</evidence>
<keyword evidence="4" id="KW-1185">Reference proteome</keyword>
<evidence type="ECO:0000259" key="2">
    <source>
        <dbReference type="SMART" id="SM00198"/>
    </source>
</evidence>
<dbReference type="InterPro" id="IPR018244">
    <property type="entry name" value="Allrgn_V5/Tpx1_CS"/>
</dbReference>
<dbReference type="GO" id="GO:0005576">
    <property type="term" value="C:extracellular region"/>
    <property type="evidence" value="ECO:0007669"/>
    <property type="project" value="InterPro"/>
</dbReference>
<dbReference type="InterPro" id="IPR035940">
    <property type="entry name" value="CAP_sf"/>
</dbReference>
<evidence type="ECO:0000256" key="1">
    <source>
        <dbReference type="SAM" id="SignalP"/>
    </source>
</evidence>
<dbReference type="PROSITE" id="PS01010">
    <property type="entry name" value="CRISP_2"/>
    <property type="match status" value="1"/>
</dbReference>
<dbReference type="PRINTS" id="PR00837">
    <property type="entry name" value="V5TPXLIKE"/>
</dbReference>
<reference evidence="4" key="1">
    <citation type="submission" date="2016-02" db="EMBL/GenBank/DDBJ databases">
        <title>Draft genome sequence of Microdochium bolleyi, a fungal endophyte of beachgrass.</title>
        <authorList>
            <consortium name="DOE Joint Genome Institute"/>
            <person name="David A.S."/>
            <person name="May G."/>
            <person name="Haridas S."/>
            <person name="Lim J."/>
            <person name="Wang M."/>
            <person name="Labutti K."/>
            <person name="Lipzen A."/>
            <person name="Barry K."/>
            <person name="Grigoriev I.V."/>
        </authorList>
    </citation>
    <scope>NUCLEOTIDE SEQUENCE [LARGE SCALE GENOMIC DNA]</scope>
    <source>
        <strain evidence="4">J235TASD1</strain>
    </source>
</reference>
<organism evidence="3 4">
    <name type="scientific">Microdochium bolleyi</name>
    <dbReference type="NCBI Taxonomy" id="196109"/>
    <lineage>
        <taxon>Eukaryota</taxon>
        <taxon>Fungi</taxon>
        <taxon>Dikarya</taxon>
        <taxon>Ascomycota</taxon>
        <taxon>Pezizomycotina</taxon>
        <taxon>Sordariomycetes</taxon>
        <taxon>Xylariomycetidae</taxon>
        <taxon>Xylariales</taxon>
        <taxon>Microdochiaceae</taxon>
        <taxon>Microdochium</taxon>
    </lineage>
</organism>
<dbReference type="STRING" id="196109.A0A136J9V9"/>